<dbReference type="InterPro" id="IPR025698">
    <property type="entry name" value="2TM_dom"/>
</dbReference>
<accession>A0A444VK59</accession>
<proteinExistence type="predicted"/>
<sequence length="130" mass="15860">MLSFGKKKKSPIDVEQHELLEYAQKRIKQKKRLFSHFVIFLIGCVFLILINKILKYGEAYDWFVWAILFWAFLLVLHTFNVFVTHRFMGQDWERRQRERLVELQKKRISEIQKEIETDFPLSNINKKKDL</sequence>
<feature type="domain" description="2TM" evidence="2">
    <location>
        <begin position="21"/>
        <end position="101"/>
    </location>
</feature>
<dbReference type="AlphaFoldDB" id="A0A444VK59"/>
<dbReference type="EMBL" id="JJMP01000007">
    <property type="protein sequence ID" value="RYC51159.1"/>
    <property type="molecule type" value="Genomic_DNA"/>
</dbReference>
<gene>
    <name evidence="3" type="ORF">DN53_16125</name>
</gene>
<protein>
    <recommendedName>
        <fullName evidence="2">2TM domain-containing protein</fullName>
    </recommendedName>
</protein>
<feature type="transmembrane region" description="Helical" evidence="1">
    <location>
        <begin position="62"/>
        <end position="83"/>
    </location>
</feature>
<comment type="caution">
    <text evidence="3">The sequence shown here is derived from an EMBL/GenBank/DDBJ whole genome shotgun (WGS) entry which is preliminary data.</text>
</comment>
<evidence type="ECO:0000256" key="1">
    <source>
        <dbReference type="SAM" id="Phobius"/>
    </source>
</evidence>
<keyword evidence="1" id="KW-0472">Membrane</keyword>
<name>A0A444VK59_9FLAO</name>
<evidence type="ECO:0000313" key="3">
    <source>
        <dbReference type="EMBL" id="RYC51159.1"/>
    </source>
</evidence>
<feature type="transmembrane region" description="Helical" evidence="1">
    <location>
        <begin position="33"/>
        <end position="50"/>
    </location>
</feature>
<evidence type="ECO:0000313" key="4">
    <source>
        <dbReference type="Proteomes" id="UP000290261"/>
    </source>
</evidence>
<dbReference type="Pfam" id="PF13239">
    <property type="entry name" value="2TM"/>
    <property type="match status" value="1"/>
</dbReference>
<organism evidence="3 4">
    <name type="scientific">Flagellimonas olearia</name>
    <dbReference type="NCBI Taxonomy" id="552546"/>
    <lineage>
        <taxon>Bacteria</taxon>
        <taxon>Pseudomonadati</taxon>
        <taxon>Bacteroidota</taxon>
        <taxon>Flavobacteriia</taxon>
        <taxon>Flavobacteriales</taxon>
        <taxon>Flavobacteriaceae</taxon>
        <taxon>Flagellimonas</taxon>
    </lineage>
</organism>
<keyword evidence="4" id="KW-1185">Reference proteome</keyword>
<reference evidence="3 4" key="1">
    <citation type="submission" date="2014-04" db="EMBL/GenBank/DDBJ databases">
        <title>Whole genome of Muricauda olearia.</title>
        <authorList>
            <person name="Zhang X.-H."/>
            <person name="Tang K."/>
        </authorList>
    </citation>
    <scope>NUCLEOTIDE SEQUENCE [LARGE SCALE GENOMIC DNA]</scope>
    <source>
        <strain evidence="3 4">Th120</strain>
    </source>
</reference>
<dbReference type="RefSeq" id="WP_129654818.1">
    <property type="nucleotide sequence ID" value="NZ_ML142911.1"/>
</dbReference>
<dbReference type="Proteomes" id="UP000290261">
    <property type="component" value="Unassembled WGS sequence"/>
</dbReference>
<keyword evidence="1" id="KW-0812">Transmembrane</keyword>
<keyword evidence="1" id="KW-1133">Transmembrane helix</keyword>
<evidence type="ECO:0000259" key="2">
    <source>
        <dbReference type="Pfam" id="PF13239"/>
    </source>
</evidence>